<name>A0A075WB35_ARCFL</name>
<protein>
    <submittedName>
        <fullName evidence="1">Uncharacterized protein</fullName>
    </submittedName>
</protein>
<evidence type="ECO:0000313" key="1">
    <source>
        <dbReference type="EMBL" id="AIG97216.1"/>
    </source>
</evidence>
<dbReference type="HOGENOM" id="CLU_2379220_0_0_2"/>
<gene>
    <name evidence="1" type="ORF">AFULGI_00004010</name>
</gene>
<evidence type="ECO:0000313" key="2">
    <source>
        <dbReference type="Proteomes" id="UP000028501"/>
    </source>
</evidence>
<sequence>MHLHPHQFDLKHGWWIFYFENHIEFCAALSGSMEIIDGTMEPYSLSIWIDKEWWVDGDGKRHDGDTQLLIGKADIWSKTIKAEVITGETTTTGG</sequence>
<dbReference type="AlphaFoldDB" id="A0A075WB35"/>
<proteinExistence type="predicted"/>
<dbReference type="Proteomes" id="UP000028501">
    <property type="component" value="Chromosome"/>
</dbReference>
<dbReference type="KEGG" id="afg:AFULGI_00004010"/>
<dbReference type="EMBL" id="CP006577">
    <property type="protein sequence ID" value="AIG97216.1"/>
    <property type="molecule type" value="Genomic_DNA"/>
</dbReference>
<reference evidence="1 2" key="1">
    <citation type="submission" date="2013-07" db="EMBL/GenBank/DDBJ databases">
        <title>Genome of Archaeoglobus fulgidus.</title>
        <authorList>
            <person name="Fiebig A."/>
            <person name="Birkeland N.-K."/>
        </authorList>
    </citation>
    <scope>NUCLEOTIDE SEQUENCE [LARGE SCALE GENOMIC DNA]</scope>
    <source>
        <strain evidence="1 2">DSM 8774</strain>
    </source>
</reference>
<organism evidence="1 2">
    <name type="scientific">Archaeoglobus fulgidus DSM 8774</name>
    <dbReference type="NCBI Taxonomy" id="1344584"/>
    <lineage>
        <taxon>Archaea</taxon>
        <taxon>Methanobacteriati</taxon>
        <taxon>Methanobacteriota</taxon>
        <taxon>Archaeoglobi</taxon>
        <taxon>Archaeoglobales</taxon>
        <taxon>Archaeoglobaceae</taxon>
        <taxon>Archaeoglobus</taxon>
    </lineage>
</organism>
<accession>A0A075WB35</accession>